<name>A0A8C9GY16_9PRIM</name>
<keyword evidence="2" id="KW-1185">Reference proteome</keyword>
<dbReference type="AlphaFoldDB" id="A0A8C9GY16"/>
<dbReference type="Proteomes" id="UP000694416">
    <property type="component" value="Unplaced"/>
</dbReference>
<sequence>MAPIQKKLVIVGDGVLLIVFSKDQFPEGYAPAGFQNYVARMEVDGKRVENGHQKSSISVSTCPPSWCGPRRILGMMYTQNRS</sequence>
<evidence type="ECO:0000313" key="2">
    <source>
        <dbReference type="Proteomes" id="UP000694416"/>
    </source>
</evidence>
<protein>
    <submittedName>
        <fullName evidence="1">Uncharacterized protein</fullName>
    </submittedName>
</protein>
<accession>A0A8C9GY16</accession>
<dbReference type="Ensembl" id="ENSPTET00000018877.1">
    <property type="protein sequence ID" value="ENSPTEP00000012549.1"/>
    <property type="gene ID" value="ENSPTEG00000014079.1"/>
</dbReference>
<evidence type="ECO:0000313" key="1">
    <source>
        <dbReference type="Ensembl" id="ENSPTEP00000012549.1"/>
    </source>
</evidence>
<reference evidence="1" key="1">
    <citation type="submission" date="2025-08" db="UniProtKB">
        <authorList>
            <consortium name="Ensembl"/>
        </authorList>
    </citation>
    <scope>IDENTIFICATION</scope>
</reference>
<organism evidence="1 2">
    <name type="scientific">Piliocolobus tephrosceles</name>
    <name type="common">Ugandan red Colobus</name>
    <dbReference type="NCBI Taxonomy" id="591936"/>
    <lineage>
        <taxon>Eukaryota</taxon>
        <taxon>Metazoa</taxon>
        <taxon>Chordata</taxon>
        <taxon>Craniata</taxon>
        <taxon>Vertebrata</taxon>
        <taxon>Euteleostomi</taxon>
        <taxon>Mammalia</taxon>
        <taxon>Eutheria</taxon>
        <taxon>Euarchontoglires</taxon>
        <taxon>Primates</taxon>
        <taxon>Haplorrhini</taxon>
        <taxon>Catarrhini</taxon>
        <taxon>Cercopithecidae</taxon>
        <taxon>Colobinae</taxon>
        <taxon>Piliocolobus</taxon>
    </lineage>
</organism>
<reference evidence="1" key="2">
    <citation type="submission" date="2025-09" db="UniProtKB">
        <authorList>
            <consortium name="Ensembl"/>
        </authorList>
    </citation>
    <scope>IDENTIFICATION</scope>
</reference>
<proteinExistence type="predicted"/>